<dbReference type="GO" id="GO:0005886">
    <property type="term" value="C:plasma membrane"/>
    <property type="evidence" value="ECO:0007669"/>
    <property type="project" value="UniProtKB-SubCell"/>
</dbReference>
<dbReference type="InterPro" id="IPR050398">
    <property type="entry name" value="HssS/ArlS-like"/>
</dbReference>
<evidence type="ECO:0000256" key="13">
    <source>
        <dbReference type="ARBA" id="ARBA00023136"/>
    </source>
</evidence>
<comment type="subcellular location">
    <subcellularLocation>
        <location evidence="2">Cell membrane</location>
        <topology evidence="2">Multi-pass membrane protein</topology>
    </subcellularLocation>
</comment>
<dbReference type="CDD" id="cd00082">
    <property type="entry name" value="HisKA"/>
    <property type="match status" value="1"/>
</dbReference>
<dbReference type="Gene3D" id="3.30.565.10">
    <property type="entry name" value="Histidine kinase-like ATPase, C-terminal domain"/>
    <property type="match status" value="1"/>
</dbReference>
<comment type="catalytic activity">
    <reaction evidence="1">
        <text>ATP + protein L-histidine = ADP + protein N-phospho-L-histidine.</text>
        <dbReference type="EC" id="2.7.13.3"/>
    </reaction>
</comment>
<dbReference type="SUPFAM" id="SSF47384">
    <property type="entry name" value="Homodimeric domain of signal transducing histidine kinase"/>
    <property type="match status" value="1"/>
</dbReference>
<dbReference type="GO" id="GO:0000155">
    <property type="term" value="F:phosphorelay sensor kinase activity"/>
    <property type="evidence" value="ECO:0007669"/>
    <property type="project" value="InterPro"/>
</dbReference>
<keyword evidence="4" id="KW-1003">Cell membrane</keyword>
<dbReference type="SUPFAM" id="SSF55874">
    <property type="entry name" value="ATPase domain of HSP90 chaperone/DNA topoisomerase II/histidine kinase"/>
    <property type="match status" value="1"/>
</dbReference>
<keyword evidence="11 14" id="KW-1133">Transmembrane helix</keyword>
<dbReference type="RefSeq" id="WP_077866095.1">
    <property type="nucleotide sequence ID" value="NZ_LZYZ01000006.1"/>
</dbReference>
<dbReference type="InterPro" id="IPR036890">
    <property type="entry name" value="HATPase_C_sf"/>
</dbReference>
<comment type="caution">
    <text evidence="17">The sequence shown here is derived from an EMBL/GenBank/DDBJ whole genome shotgun (WGS) entry which is preliminary data.</text>
</comment>
<evidence type="ECO:0000256" key="10">
    <source>
        <dbReference type="ARBA" id="ARBA00022840"/>
    </source>
</evidence>
<dbReference type="Pfam" id="PF00512">
    <property type="entry name" value="HisKA"/>
    <property type="match status" value="1"/>
</dbReference>
<evidence type="ECO:0000256" key="6">
    <source>
        <dbReference type="ARBA" id="ARBA00022679"/>
    </source>
</evidence>
<proteinExistence type="predicted"/>
<dbReference type="PRINTS" id="PR00344">
    <property type="entry name" value="BCTRLSENSOR"/>
</dbReference>
<dbReference type="SMART" id="SM00388">
    <property type="entry name" value="HisKA"/>
    <property type="match status" value="1"/>
</dbReference>
<dbReference type="EC" id="2.7.13.3" evidence="3"/>
<dbReference type="SUPFAM" id="SSF158472">
    <property type="entry name" value="HAMP domain-like"/>
    <property type="match status" value="1"/>
</dbReference>
<dbReference type="EMBL" id="LZYZ01000006">
    <property type="protein sequence ID" value="OOM10385.1"/>
    <property type="molecule type" value="Genomic_DNA"/>
</dbReference>
<evidence type="ECO:0000256" key="4">
    <source>
        <dbReference type="ARBA" id="ARBA00022475"/>
    </source>
</evidence>
<dbReference type="PROSITE" id="PS50885">
    <property type="entry name" value="HAMP"/>
    <property type="match status" value="1"/>
</dbReference>
<keyword evidence="13 14" id="KW-0472">Membrane</keyword>
<dbReference type="InterPro" id="IPR003594">
    <property type="entry name" value="HATPase_dom"/>
</dbReference>
<dbReference type="SMART" id="SM00304">
    <property type="entry name" value="HAMP"/>
    <property type="match status" value="1"/>
</dbReference>
<dbReference type="PROSITE" id="PS50109">
    <property type="entry name" value="HIS_KIN"/>
    <property type="match status" value="1"/>
</dbReference>
<protein>
    <recommendedName>
        <fullName evidence="3">histidine kinase</fullName>
        <ecNumber evidence="3">2.7.13.3</ecNumber>
    </recommendedName>
</protein>
<feature type="domain" description="Histidine kinase" evidence="15">
    <location>
        <begin position="250"/>
        <end position="463"/>
    </location>
</feature>
<dbReference type="SMART" id="SM00387">
    <property type="entry name" value="HATPase_c"/>
    <property type="match status" value="1"/>
</dbReference>
<evidence type="ECO:0000256" key="7">
    <source>
        <dbReference type="ARBA" id="ARBA00022692"/>
    </source>
</evidence>
<dbReference type="Pfam" id="PF02518">
    <property type="entry name" value="HATPase_c"/>
    <property type="match status" value="1"/>
</dbReference>
<evidence type="ECO:0000256" key="9">
    <source>
        <dbReference type="ARBA" id="ARBA00022777"/>
    </source>
</evidence>
<evidence type="ECO:0000259" key="16">
    <source>
        <dbReference type="PROSITE" id="PS50885"/>
    </source>
</evidence>
<dbReference type="PANTHER" id="PTHR45528:SF1">
    <property type="entry name" value="SENSOR HISTIDINE KINASE CPXA"/>
    <property type="match status" value="1"/>
</dbReference>
<evidence type="ECO:0000256" key="5">
    <source>
        <dbReference type="ARBA" id="ARBA00022553"/>
    </source>
</evidence>
<feature type="transmembrane region" description="Helical" evidence="14">
    <location>
        <begin position="12"/>
        <end position="32"/>
    </location>
</feature>
<dbReference type="InterPro" id="IPR036097">
    <property type="entry name" value="HisK_dim/P_sf"/>
</dbReference>
<dbReference type="FunFam" id="3.30.565.10:FF:000006">
    <property type="entry name" value="Sensor histidine kinase WalK"/>
    <property type="match status" value="1"/>
</dbReference>
<evidence type="ECO:0000313" key="17">
    <source>
        <dbReference type="EMBL" id="OOM10385.1"/>
    </source>
</evidence>
<keyword evidence="8" id="KW-0547">Nucleotide-binding</keyword>
<reference evidence="17 18" key="1">
    <citation type="submission" date="2016-05" db="EMBL/GenBank/DDBJ databases">
        <title>Microbial solvent formation.</title>
        <authorList>
            <person name="Poehlein A."/>
            <person name="Montoya Solano J.D."/>
            <person name="Flitsch S."/>
            <person name="Krabben P."/>
            <person name="Duerre P."/>
            <person name="Daniel R."/>
        </authorList>
    </citation>
    <scope>NUCLEOTIDE SEQUENCE [LARGE SCALE GENOMIC DNA]</scope>
    <source>
        <strain evidence="17 18">L1-8</strain>
    </source>
</reference>
<dbReference type="InterPro" id="IPR003660">
    <property type="entry name" value="HAMP_dom"/>
</dbReference>
<keyword evidence="9 17" id="KW-0418">Kinase</keyword>
<dbReference type="InterPro" id="IPR003661">
    <property type="entry name" value="HisK_dim/P_dom"/>
</dbReference>
<evidence type="ECO:0000256" key="2">
    <source>
        <dbReference type="ARBA" id="ARBA00004651"/>
    </source>
</evidence>
<dbReference type="InterPro" id="IPR005467">
    <property type="entry name" value="His_kinase_dom"/>
</dbReference>
<feature type="transmembrane region" description="Helical" evidence="14">
    <location>
        <begin position="168"/>
        <end position="188"/>
    </location>
</feature>
<dbReference type="Gene3D" id="1.10.287.130">
    <property type="match status" value="1"/>
</dbReference>
<dbReference type="CDD" id="cd00075">
    <property type="entry name" value="HATPase"/>
    <property type="match status" value="1"/>
</dbReference>
<dbReference type="Gene3D" id="6.10.340.10">
    <property type="match status" value="1"/>
</dbReference>
<evidence type="ECO:0000256" key="3">
    <source>
        <dbReference type="ARBA" id="ARBA00012438"/>
    </source>
</evidence>
<evidence type="ECO:0000256" key="11">
    <source>
        <dbReference type="ARBA" id="ARBA00022989"/>
    </source>
</evidence>
<organism evidence="17 18">
    <name type="scientific">Clostridium saccharobutylicum</name>
    <dbReference type="NCBI Taxonomy" id="169679"/>
    <lineage>
        <taxon>Bacteria</taxon>
        <taxon>Bacillati</taxon>
        <taxon>Bacillota</taxon>
        <taxon>Clostridia</taxon>
        <taxon>Eubacteriales</taxon>
        <taxon>Clostridiaceae</taxon>
        <taxon>Clostridium</taxon>
    </lineage>
</organism>
<evidence type="ECO:0000256" key="1">
    <source>
        <dbReference type="ARBA" id="ARBA00000085"/>
    </source>
</evidence>
<evidence type="ECO:0000256" key="12">
    <source>
        <dbReference type="ARBA" id="ARBA00023012"/>
    </source>
</evidence>
<dbReference type="InterPro" id="IPR004358">
    <property type="entry name" value="Sig_transdc_His_kin-like_C"/>
</dbReference>
<evidence type="ECO:0000256" key="14">
    <source>
        <dbReference type="SAM" id="Phobius"/>
    </source>
</evidence>
<name>A0A1S8N1N8_CLOSA</name>
<dbReference type="PANTHER" id="PTHR45528">
    <property type="entry name" value="SENSOR HISTIDINE KINASE CPXA"/>
    <property type="match status" value="1"/>
</dbReference>
<dbReference type="GO" id="GO:0005524">
    <property type="term" value="F:ATP binding"/>
    <property type="evidence" value="ECO:0007669"/>
    <property type="project" value="UniProtKB-KW"/>
</dbReference>
<feature type="domain" description="HAMP" evidence="16">
    <location>
        <begin position="189"/>
        <end position="242"/>
    </location>
</feature>
<keyword evidence="6 17" id="KW-0808">Transferase</keyword>
<keyword evidence="5" id="KW-0597">Phosphoprotein</keyword>
<evidence type="ECO:0000313" key="18">
    <source>
        <dbReference type="Proteomes" id="UP000191154"/>
    </source>
</evidence>
<dbReference type="CDD" id="cd06225">
    <property type="entry name" value="HAMP"/>
    <property type="match status" value="1"/>
</dbReference>
<evidence type="ECO:0000259" key="15">
    <source>
        <dbReference type="PROSITE" id="PS50109"/>
    </source>
</evidence>
<accession>A0A1S8N1N8</accession>
<keyword evidence="12" id="KW-0902">Two-component regulatory system</keyword>
<evidence type="ECO:0000256" key="8">
    <source>
        <dbReference type="ARBA" id="ARBA00022741"/>
    </source>
</evidence>
<gene>
    <name evidence="17" type="primary">yycG_2</name>
    <name evidence="17" type="ORF">CLOSAC_30060</name>
</gene>
<keyword evidence="7 14" id="KW-0812">Transmembrane</keyword>
<sequence length="463" mass="52637">MKKNLRNRLSLSYIFITMICVALISILSKFFLENQFKNYVIQERQRENKIIVSAISQQYKDSENFNIDAIQSIGASAIESGLFITVKNESNKVIWDAETYNNIKCEEVKNRLITTMETLFPKWKGEYAKDEYPILNNSNKIGTIYIGHYGPFYYDENDIMYSKTLNKILIGVGIVSLCCALLLGLIMAEGLSRPILKVINIAEMISKGDYTQKIDKKSNIEEIDKLTTTINSLGYSLNEQEKLRQRLTRDVSHELRTPLSTLQSHMEALIDGIWEPTPERLISCHEEIIRLKRLVGDLEKLAQYESENLILNKTKFNIGEVVKNIVFNFEKEFLNKEVTLNFHDKDIVTLLDKDKITQVIVNLISNALKYTPKGGKVDINIYEDNNYIVLSVKDTGVGISSDDLPYVFERFYRADESRNKLTGGAGIGLTISKSIIEAHSGNITVDSIIGKGTNFVVKVPKIV</sequence>
<keyword evidence="10" id="KW-0067">ATP-binding</keyword>
<dbReference type="AlphaFoldDB" id="A0A1S8N1N8"/>
<dbReference type="Proteomes" id="UP000191154">
    <property type="component" value="Unassembled WGS sequence"/>
</dbReference>